<sequence>MGVVANAECLWCKQKSSLGQTFTHQPKYDFFPQLTARGECGPRGQCVRCRAVQETILGQGRVTFQRGLDTGPIAWETAWKIGLATRYLVQVDLYI</sequence>
<protein>
    <submittedName>
        <fullName evidence="1">Uncharacterized protein</fullName>
    </submittedName>
</protein>
<comment type="caution">
    <text evidence="1">The sequence shown here is derived from an EMBL/GenBank/DDBJ whole genome shotgun (WGS) entry which is preliminary data.</text>
</comment>
<reference evidence="1" key="2">
    <citation type="submission" date="2020-11" db="EMBL/GenBank/DDBJ databases">
        <authorList>
            <person name="McCartney M.A."/>
            <person name="Auch B."/>
            <person name="Kono T."/>
            <person name="Mallez S."/>
            <person name="Becker A."/>
            <person name="Gohl D.M."/>
            <person name="Silverstein K.A.T."/>
            <person name="Koren S."/>
            <person name="Bechman K.B."/>
            <person name="Herman A."/>
            <person name="Abrahante J.E."/>
            <person name="Garbe J."/>
        </authorList>
    </citation>
    <scope>NUCLEOTIDE SEQUENCE</scope>
    <source>
        <strain evidence="1">Duluth1</strain>
        <tissue evidence="1">Whole animal</tissue>
    </source>
</reference>
<reference evidence="1" key="1">
    <citation type="journal article" date="2019" name="bioRxiv">
        <title>The Genome of the Zebra Mussel, Dreissena polymorpha: A Resource for Invasive Species Research.</title>
        <authorList>
            <person name="McCartney M.A."/>
            <person name="Auch B."/>
            <person name="Kono T."/>
            <person name="Mallez S."/>
            <person name="Zhang Y."/>
            <person name="Obille A."/>
            <person name="Becker A."/>
            <person name="Abrahante J.E."/>
            <person name="Garbe J."/>
            <person name="Badalamenti J.P."/>
            <person name="Herman A."/>
            <person name="Mangelson H."/>
            <person name="Liachko I."/>
            <person name="Sullivan S."/>
            <person name="Sone E.D."/>
            <person name="Koren S."/>
            <person name="Silverstein K.A.T."/>
            <person name="Beckman K.B."/>
            <person name="Gohl D.M."/>
        </authorList>
    </citation>
    <scope>NUCLEOTIDE SEQUENCE</scope>
    <source>
        <strain evidence="1">Duluth1</strain>
        <tissue evidence="1">Whole animal</tissue>
    </source>
</reference>
<organism evidence="1 2">
    <name type="scientific">Dreissena polymorpha</name>
    <name type="common">Zebra mussel</name>
    <name type="synonym">Mytilus polymorpha</name>
    <dbReference type="NCBI Taxonomy" id="45954"/>
    <lineage>
        <taxon>Eukaryota</taxon>
        <taxon>Metazoa</taxon>
        <taxon>Spiralia</taxon>
        <taxon>Lophotrochozoa</taxon>
        <taxon>Mollusca</taxon>
        <taxon>Bivalvia</taxon>
        <taxon>Autobranchia</taxon>
        <taxon>Heteroconchia</taxon>
        <taxon>Euheterodonta</taxon>
        <taxon>Imparidentia</taxon>
        <taxon>Neoheterodontei</taxon>
        <taxon>Myida</taxon>
        <taxon>Dreissenoidea</taxon>
        <taxon>Dreissenidae</taxon>
        <taxon>Dreissena</taxon>
    </lineage>
</organism>
<evidence type="ECO:0000313" key="2">
    <source>
        <dbReference type="Proteomes" id="UP000828390"/>
    </source>
</evidence>
<proteinExistence type="predicted"/>
<dbReference type="EMBL" id="JAIWYP010000007">
    <property type="protein sequence ID" value="KAH3798062.1"/>
    <property type="molecule type" value="Genomic_DNA"/>
</dbReference>
<keyword evidence="2" id="KW-1185">Reference proteome</keyword>
<evidence type="ECO:0000313" key="1">
    <source>
        <dbReference type="EMBL" id="KAH3798062.1"/>
    </source>
</evidence>
<gene>
    <name evidence="1" type="ORF">DPMN_151652</name>
</gene>
<accession>A0A9D4FLM0</accession>
<dbReference type="AlphaFoldDB" id="A0A9D4FLM0"/>
<name>A0A9D4FLM0_DREPO</name>
<dbReference type="Proteomes" id="UP000828390">
    <property type="component" value="Unassembled WGS sequence"/>
</dbReference>